<dbReference type="GO" id="GO:0016491">
    <property type="term" value="F:oxidoreductase activity"/>
    <property type="evidence" value="ECO:0007669"/>
    <property type="project" value="InterPro"/>
</dbReference>
<dbReference type="PANTHER" id="PTHR37159">
    <property type="entry name" value="GH11867P"/>
    <property type="match status" value="1"/>
</dbReference>
<dbReference type="InterPro" id="IPR018713">
    <property type="entry name" value="MPAB/Lcp_cat_dom"/>
</dbReference>
<keyword evidence="4" id="KW-1185">Reference proteome</keyword>
<dbReference type="EMBL" id="RQTK01000027">
    <property type="protein sequence ID" value="RUS90648.1"/>
    <property type="molecule type" value="Genomic_DNA"/>
</dbReference>
<sequence>LEDGIAEDGDTGADLIPPRDFDMAKFYRGRQFFRDNLFSCCISMFYALILGLCFPDFLKTLIFTNNSETPRKAHKRYISTFKHIASWHYGDVWKEGSEAQKSILAVRKMHEKIRSEMAKNGCDHYLSQYNMVLVQSAFFAFPLMNTQQFGIQCSNASLDDYVYFWYGIGHLLGIDAKYNVCSRGMAQAKYFCENIRDEVVIPNLKNPSEDFYKMSNAIIVGWNRYLHNTVSVPYVIAFFLKLTNGESKRLGFVDMIRSIFWRLIFAAVRNMLSFKKFFNVAIERQFGLSFSK</sequence>
<comment type="caution">
    <text evidence="3">The sequence shown here is derived from an EMBL/GenBank/DDBJ whole genome shotgun (WGS) entry which is preliminary data.</text>
</comment>
<feature type="transmembrane region" description="Helical" evidence="1">
    <location>
        <begin position="37"/>
        <end position="58"/>
    </location>
</feature>
<name>A0A3S1BT23_ELYCH</name>
<dbReference type="OrthoDB" id="6361347at2759"/>
<reference evidence="3 4" key="1">
    <citation type="submission" date="2019-01" db="EMBL/GenBank/DDBJ databases">
        <title>A draft genome assembly of the solar-powered sea slug Elysia chlorotica.</title>
        <authorList>
            <person name="Cai H."/>
            <person name="Li Q."/>
            <person name="Fang X."/>
            <person name="Li J."/>
            <person name="Curtis N.E."/>
            <person name="Altenburger A."/>
            <person name="Shibata T."/>
            <person name="Feng M."/>
            <person name="Maeda T."/>
            <person name="Schwartz J.A."/>
            <person name="Shigenobu S."/>
            <person name="Lundholm N."/>
            <person name="Nishiyama T."/>
            <person name="Yang H."/>
            <person name="Hasebe M."/>
            <person name="Li S."/>
            <person name="Pierce S.K."/>
            <person name="Wang J."/>
        </authorList>
    </citation>
    <scope>NUCLEOTIDE SEQUENCE [LARGE SCALE GENOMIC DNA]</scope>
    <source>
        <strain evidence="3">EC2010</strain>
        <tissue evidence="3">Whole organism of an adult</tissue>
    </source>
</reference>
<feature type="domain" description="ER-bound oxygenase mpaB/mpaB'/Rubber oxygenase catalytic" evidence="2">
    <location>
        <begin position="44"/>
        <end position="179"/>
    </location>
</feature>
<gene>
    <name evidence="3" type="ORF">EGW08_001548</name>
</gene>
<dbReference type="STRING" id="188477.A0A3S1BT23"/>
<organism evidence="3 4">
    <name type="scientific">Elysia chlorotica</name>
    <name type="common">Eastern emerald elysia</name>
    <name type="synonym">Sea slug</name>
    <dbReference type="NCBI Taxonomy" id="188477"/>
    <lineage>
        <taxon>Eukaryota</taxon>
        <taxon>Metazoa</taxon>
        <taxon>Spiralia</taxon>
        <taxon>Lophotrochozoa</taxon>
        <taxon>Mollusca</taxon>
        <taxon>Gastropoda</taxon>
        <taxon>Heterobranchia</taxon>
        <taxon>Euthyneura</taxon>
        <taxon>Panpulmonata</taxon>
        <taxon>Sacoglossa</taxon>
        <taxon>Placobranchoidea</taxon>
        <taxon>Plakobranchidae</taxon>
        <taxon>Elysia</taxon>
    </lineage>
</organism>
<dbReference type="Pfam" id="PF09995">
    <property type="entry name" value="MPAB_Lcp_cat"/>
    <property type="match status" value="1"/>
</dbReference>
<evidence type="ECO:0000256" key="1">
    <source>
        <dbReference type="SAM" id="Phobius"/>
    </source>
</evidence>
<evidence type="ECO:0000313" key="4">
    <source>
        <dbReference type="Proteomes" id="UP000271974"/>
    </source>
</evidence>
<evidence type="ECO:0000313" key="3">
    <source>
        <dbReference type="EMBL" id="RUS90648.1"/>
    </source>
</evidence>
<proteinExistence type="predicted"/>
<evidence type="ECO:0000259" key="2">
    <source>
        <dbReference type="Pfam" id="PF09995"/>
    </source>
</evidence>
<protein>
    <recommendedName>
        <fullName evidence="2">ER-bound oxygenase mpaB/mpaB'/Rubber oxygenase catalytic domain-containing protein</fullName>
    </recommendedName>
</protein>
<dbReference type="PANTHER" id="PTHR37159:SF1">
    <property type="entry name" value="GH11867P"/>
    <property type="match status" value="1"/>
</dbReference>
<keyword evidence="1" id="KW-1133">Transmembrane helix</keyword>
<keyword evidence="1" id="KW-0812">Transmembrane</keyword>
<dbReference type="Proteomes" id="UP000271974">
    <property type="component" value="Unassembled WGS sequence"/>
</dbReference>
<feature type="non-terminal residue" evidence="3">
    <location>
        <position position="1"/>
    </location>
</feature>
<accession>A0A3S1BT23</accession>
<keyword evidence="1" id="KW-0472">Membrane</keyword>
<dbReference type="AlphaFoldDB" id="A0A3S1BT23"/>